<evidence type="ECO:0000313" key="3">
    <source>
        <dbReference type="EMBL" id="KAA9131954.1"/>
    </source>
</evidence>
<dbReference type="SUPFAM" id="SSF103025">
    <property type="entry name" value="Folate-binding domain"/>
    <property type="match status" value="1"/>
</dbReference>
<evidence type="ECO:0000256" key="1">
    <source>
        <dbReference type="ARBA" id="ARBA00022946"/>
    </source>
</evidence>
<dbReference type="GO" id="GO:0016226">
    <property type="term" value="P:iron-sulfur cluster assembly"/>
    <property type="evidence" value="ECO:0007669"/>
    <property type="project" value="TreeGrafter"/>
</dbReference>
<sequence>MMTPLPYLAAIRVDGRDGRDFLHRQLSADINGLASGEATFACLCQPKGRVIAVVAVIAGEDRQWLLCAHTLAEKVSGWLSRFVFRDDVRFSADDGDTVIGDTAPFSGASTPLDGLQYAVSTDTRKEVESDSTDAMAFRAHELASGLSWLDQTSSEAFLPQMIGADAIGALNYRKGCYPGQEIVARTHYLGKLKQRPALAWIKAAPSFTVMDKIMLRGPGGDIDAQVVDGVTADDETRLLLAARSPAAVEVDQVVIGESSLPVTVSWPDVPSRQGPGENRQASATT</sequence>
<evidence type="ECO:0000313" key="4">
    <source>
        <dbReference type="Proteomes" id="UP000325372"/>
    </source>
</evidence>
<keyword evidence="1" id="KW-0809">Transit peptide</keyword>
<keyword evidence="4" id="KW-1185">Reference proteome</keyword>
<proteinExistence type="predicted"/>
<organism evidence="3 4">
    <name type="scientific">Marinihelvus fidelis</name>
    <dbReference type="NCBI Taxonomy" id="2613842"/>
    <lineage>
        <taxon>Bacteria</taxon>
        <taxon>Pseudomonadati</taxon>
        <taxon>Pseudomonadota</taxon>
        <taxon>Gammaproteobacteria</taxon>
        <taxon>Chromatiales</taxon>
        <taxon>Wenzhouxiangellaceae</taxon>
        <taxon>Marinihelvus</taxon>
    </lineage>
</organism>
<name>A0A5N0TC16_9GAMM</name>
<reference evidence="3 4" key="1">
    <citation type="submission" date="2019-09" db="EMBL/GenBank/DDBJ databases">
        <title>Wenzhouxiangella sp. Genome sequencing and assembly.</title>
        <authorList>
            <person name="Zhang R."/>
        </authorList>
    </citation>
    <scope>NUCLEOTIDE SEQUENCE [LARGE SCALE GENOMIC DNA]</scope>
    <source>
        <strain evidence="3 4">W260</strain>
    </source>
</reference>
<accession>A0A5N0TC16</accession>
<evidence type="ECO:0000256" key="2">
    <source>
        <dbReference type="SAM" id="MobiDB-lite"/>
    </source>
</evidence>
<dbReference type="PANTHER" id="PTHR22602:SF0">
    <property type="entry name" value="TRANSFERASE CAF17, MITOCHONDRIAL-RELATED"/>
    <property type="match status" value="1"/>
</dbReference>
<dbReference type="PANTHER" id="PTHR22602">
    <property type="entry name" value="TRANSFERASE CAF17, MITOCHONDRIAL-RELATED"/>
    <property type="match status" value="1"/>
</dbReference>
<feature type="region of interest" description="Disordered" evidence="2">
    <location>
        <begin position="266"/>
        <end position="285"/>
    </location>
</feature>
<comment type="caution">
    <text evidence="3">The sequence shown here is derived from an EMBL/GenBank/DDBJ whole genome shotgun (WGS) entry which is preliminary data.</text>
</comment>
<dbReference type="InterPro" id="IPR027266">
    <property type="entry name" value="TrmE/GcvT-like"/>
</dbReference>
<dbReference type="InterPro" id="IPR045179">
    <property type="entry name" value="YgfZ/GcvT"/>
</dbReference>
<dbReference type="AlphaFoldDB" id="A0A5N0TC16"/>
<protein>
    <submittedName>
        <fullName evidence="3">Folate-binding protein YgfZ</fullName>
    </submittedName>
</protein>
<dbReference type="Gene3D" id="2.40.30.160">
    <property type="match status" value="1"/>
</dbReference>
<dbReference type="Proteomes" id="UP000325372">
    <property type="component" value="Unassembled WGS sequence"/>
</dbReference>
<gene>
    <name evidence="3" type="ORF">F3N42_07210</name>
</gene>
<dbReference type="EMBL" id="VYXP01000004">
    <property type="protein sequence ID" value="KAA9131954.1"/>
    <property type="molecule type" value="Genomic_DNA"/>
</dbReference>
<dbReference type="InterPro" id="IPR017703">
    <property type="entry name" value="YgfZ/GCV_T_CS"/>
</dbReference>
<dbReference type="Gene3D" id="3.30.1360.120">
    <property type="entry name" value="Probable tRNA modification gtpase trme, domain 1"/>
    <property type="match status" value="1"/>
</dbReference>
<dbReference type="NCBIfam" id="TIGR03317">
    <property type="entry name" value="ygfZ_signature"/>
    <property type="match status" value="1"/>
</dbReference>